<evidence type="ECO:0000256" key="1">
    <source>
        <dbReference type="SAM" id="MobiDB-lite"/>
    </source>
</evidence>
<protein>
    <submittedName>
        <fullName evidence="2">Uncharacterized protein</fullName>
    </submittedName>
</protein>
<comment type="caution">
    <text evidence="2">The sequence shown here is derived from an EMBL/GenBank/DDBJ whole genome shotgun (WGS) entry which is preliminary data.</text>
</comment>
<gene>
    <name evidence="2" type="ORF">QWZ18_04595</name>
</gene>
<name>A0ABT8AK10_9HYPH</name>
<proteinExistence type="predicted"/>
<accession>A0ABT8AK10</accession>
<keyword evidence="3" id="KW-1185">Reference proteome</keyword>
<organism evidence="2 3">
    <name type="scientific">Methylobacterium longum</name>
    <dbReference type="NCBI Taxonomy" id="767694"/>
    <lineage>
        <taxon>Bacteria</taxon>
        <taxon>Pseudomonadati</taxon>
        <taxon>Pseudomonadota</taxon>
        <taxon>Alphaproteobacteria</taxon>
        <taxon>Hyphomicrobiales</taxon>
        <taxon>Methylobacteriaceae</taxon>
        <taxon>Methylobacterium</taxon>
    </lineage>
</organism>
<evidence type="ECO:0000313" key="3">
    <source>
        <dbReference type="Proteomes" id="UP001244297"/>
    </source>
</evidence>
<dbReference type="EMBL" id="JAUFPT010000010">
    <property type="protein sequence ID" value="MDN3569906.1"/>
    <property type="molecule type" value="Genomic_DNA"/>
</dbReference>
<feature type="region of interest" description="Disordered" evidence="1">
    <location>
        <begin position="1"/>
        <end position="29"/>
    </location>
</feature>
<dbReference type="RefSeq" id="WP_290355224.1">
    <property type="nucleotide sequence ID" value="NZ_JAUFPT010000010.1"/>
</dbReference>
<reference evidence="3" key="1">
    <citation type="journal article" date="2019" name="Int. J. Syst. Evol. Microbiol.">
        <title>The Global Catalogue of Microorganisms (GCM) 10K type strain sequencing project: providing services to taxonomists for standard genome sequencing and annotation.</title>
        <authorList>
            <consortium name="The Broad Institute Genomics Platform"/>
            <consortium name="The Broad Institute Genome Sequencing Center for Infectious Disease"/>
            <person name="Wu L."/>
            <person name="Ma J."/>
        </authorList>
    </citation>
    <scope>NUCLEOTIDE SEQUENCE [LARGE SCALE GENOMIC DNA]</scope>
    <source>
        <strain evidence="3">CECT 7806</strain>
    </source>
</reference>
<sequence>MVDPRRVGPSIRSDAGGTDGPAADAVLDDGRGIRPVPAAASGRAQYVATVPEVLRPWCEDDGTRDAVIAAGEDLTLAQTDCIQSVLDWTKQ</sequence>
<evidence type="ECO:0000313" key="2">
    <source>
        <dbReference type="EMBL" id="MDN3569906.1"/>
    </source>
</evidence>
<feature type="compositionally biased region" description="Low complexity" evidence="1">
    <location>
        <begin position="14"/>
        <end position="25"/>
    </location>
</feature>
<dbReference type="Proteomes" id="UP001244297">
    <property type="component" value="Unassembled WGS sequence"/>
</dbReference>